<dbReference type="HOGENOM" id="CLU_2406705_0_0_11"/>
<reference evidence="1 2" key="1">
    <citation type="submission" date="2013-06" db="EMBL/GenBank/DDBJ databases">
        <authorList>
            <person name="Weinstock G."/>
            <person name="Sodergren E."/>
            <person name="Lobos E.A."/>
            <person name="Fulton L."/>
            <person name="Fulton R."/>
            <person name="Courtney L."/>
            <person name="Fronick C."/>
            <person name="O'Laughlin M."/>
            <person name="Godfrey J."/>
            <person name="Wilson R.M."/>
            <person name="Miner T."/>
            <person name="Farmer C."/>
            <person name="Delehaunty K."/>
            <person name="Cordes M."/>
            <person name="Minx P."/>
            <person name="Tomlinson C."/>
            <person name="Chen J."/>
            <person name="Wollam A."/>
            <person name="Pepin K.H."/>
            <person name="Bhonagiri V."/>
            <person name="Zhang X."/>
            <person name="Warren W."/>
            <person name="Mitreva M."/>
            <person name="Mardis E.R."/>
            <person name="Wilson R.K."/>
        </authorList>
    </citation>
    <scope>NUCLEOTIDE SEQUENCE [LARGE SCALE GENOMIC DNA]</scope>
    <source>
        <strain evidence="1 2">F0510</strain>
    </source>
</reference>
<comment type="caution">
    <text evidence="1">The sequence shown here is derived from an EMBL/GenBank/DDBJ whole genome shotgun (WGS) entry which is preliminary data.</text>
</comment>
<evidence type="ECO:0000313" key="2">
    <source>
        <dbReference type="Proteomes" id="UP000016498"/>
    </source>
</evidence>
<dbReference type="AlphaFoldDB" id="U1RRP2"/>
<accession>U1RRP2</accession>
<dbReference type="EMBL" id="AWSD01000079">
    <property type="protein sequence ID" value="ERH21117.1"/>
    <property type="molecule type" value="Genomic_DNA"/>
</dbReference>
<evidence type="ECO:0000313" key="1">
    <source>
        <dbReference type="EMBL" id="ERH21117.1"/>
    </source>
</evidence>
<dbReference type="PATRIC" id="fig|1227262.3.peg.663"/>
<organism evidence="1 2">
    <name type="scientific">Actinomyces johnsonii F0510</name>
    <dbReference type="NCBI Taxonomy" id="1227262"/>
    <lineage>
        <taxon>Bacteria</taxon>
        <taxon>Bacillati</taxon>
        <taxon>Actinomycetota</taxon>
        <taxon>Actinomycetes</taxon>
        <taxon>Actinomycetales</taxon>
        <taxon>Actinomycetaceae</taxon>
        <taxon>Actinomyces</taxon>
    </lineage>
</organism>
<protein>
    <submittedName>
        <fullName evidence="1">Uncharacterized protein</fullName>
    </submittedName>
</protein>
<proteinExistence type="predicted"/>
<dbReference type="Proteomes" id="UP000016498">
    <property type="component" value="Unassembled WGS sequence"/>
</dbReference>
<sequence>MSIIRQPVVYHHDSIRKLHIELRKLPPAIINRIADFTCITLKSTKILFRRSGLLSKLQLLPFQSSLQLDLIAPQLRSNLLHFDEIPTSHPIKQCPELPN</sequence>
<gene>
    <name evidence="1" type="ORF">HMPREF1549_00826</name>
</gene>
<name>U1RRP2_9ACTO</name>